<dbReference type="OrthoDB" id="9810860at2"/>
<feature type="transmembrane region" description="Helical" evidence="9">
    <location>
        <begin position="368"/>
        <end position="388"/>
    </location>
</feature>
<feature type="transmembrane region" description="Helical" evidence="9">
    <location>
        <begin position="33"/>
        <end position="52"/>
    </location>
</feature>
<protein>
    <submittedName>
        <fullName evidence="11">Sodium/proton antiporter, CPA1 family</fullName>
    </submittedName>
</protein>
<accession>A0A1I6I5I1</accession>
<feature type="transmembrane region" description="Helical" evidence="9">
    <location>
        <begin position="193"/>
        <end position="213"/>
    </location>
</feature>
<evidence type="ECO:0000256" key="9">
    <source>
        <dbReference type="SAM" id="Phobius"/>
    </source>
</evidence>
<feature type="transmembrane region" description="Helical" evidence="9">
    <location>
        <begin position="337"/>
        <end position="356"/>
    </location>
</feature>
<evidence type="ECO:0000256" key="8">
    <source>
        <dbReference type="ARBA" id="ARBA00023136"/>
    </source>
</evidence>
<evidence type="ECO:0000256" key="1">
    <source>
        <dbReference type="ARBA" id="ARBA00004651"/>
    </source>
</evidence>
<keyword evidence="4" id="KW-1003">Cell membrane</keyword>
<dbReference type="InterPro" id="IPR006153">
    <property type="entry name" value="Cation/H_exchanger_TM"/>
</dbReference>
<dbReference type="InterPro" id="IPR038770">
    <property type="entry name" value="Na+/solute_symporter_sf"/>
</dbReference>
<evidence type="ECO:0000256" key="3">
    <source>
        <dbReference type="ARBA" id="ARBA00022449"/>
    </source>
</evidence>
<name>A0A1I6I5I1_9GAMM</name>
<feature type="transmembrane region" description="Helical" evidence="9">
    <location>
        <begin position="233"/>
        <end position="261"/>
    </location>
</feature>
<sequence>MNTAAWFVLIGTLLIMMGLRSPILQRLHLTPSIVYLAVGVALGPTVFGAFHFNPLEQAHLLEILAEVAVLVSLFIAGMKMPVPVRWREWRAPVRLAFVSMTISVALTAAFGYFVLSLPLGAAILLGGILAPTDPVLATDVQVRHMGDKDALRFTLTSEAGMNDGSAFPFIMLGLAMLSAPVSYELIGSWVMKDVLWSTVSALLIGFVMGRLLAHIVRKQRLLGGESPLLDDFLGLGLIGLVYGACLLVEAWGFLAVFAAAISLRQAELKLAAIGPLTRDTGSAPEVQPDRAMPQHGTHVSEGSLLFKEPLERLSELVLVLLLGGMLFLDSWSVRAVGMALFLFMVVRPASVLLGLLGSGTPLRLQLLVGWFGVRGIGSIYYLMFAIVFGLPEDMAVEFIHITLVVIVLSIIIHGLSVKPVMLKWWPDTPPRGDQLK</sequence>
<dbReference type="Gene3D" id="1.20.1530.20">
    <property type="match status" value="1"/>
</dbReference>
<feature type="transmembrane region" description="Helical" evidence="9">
    <location>
        <begin position="313"/>
        <end position="331"/>
    </location>
</feature>
<feature type="domain" description="Cation/H+ exchanger transmembrane" evidence="10">
    <location>
        <begin position="327"/>
        <end position="422"/>
    </location>
</feature>
<feature type="transmembrane region" description="Helical" evidence="9">
    <location>
        <begin position="97"/>
        <end position="130"/>
    </location>
</feature>
<evidence type="ECO:0000259" key="10">
    <source>
        <dbReference type="Pfam" id="PF00999"/>
    </source>
</evidence>
<evidence type="ECO:0000256" key="7">
    <source>
        <dbReference type="ARBA" id="ARBA00023065"/>
    </source>
</evidence>
<evidence type="ECO:0000313" key="11">
    <source>
        <dbReference type="EMBL" id="SFR61898.1"/>
    </source>
</evidence>
<dbReference type="GO" id="GO:0005886">
    <property type="term" value="C:plasma membrane"/>
    <property type="evidence" value="ECO:0007669"/>
    <property type="project" value="UniProtKB-SubCell"/>
</dbReference>
<dbReference type="Pfam" id="PF00999">
    <property type="entry name" value="Na_H_Exchanger"/>
    <property type="match status" value="2"/>
</dbReference>
<feature type="transmembrane region" description="Helical" evidence="9">
    <location>
        <begin position="6"/>
        <end position="24"/>
    </location>
</feature>
<keyword evidence="5 9" id="KW-0812">Transmembrane</keyword>
<feature type="transmembrane region" description="Helical" evidence="9">
    <location>
        <begin position="394"/>
        <end position="415"/>
    </location>
</feature>
<evidence type="ECO:0000256" key="5">
    <source>
        <dbReference type="ARBA" id="ARBA00022692"/>
    </source>
</evidence>
<feature type="domain" description="Cation/H+ exchanger transmembrane" evidence="10">
    <location>
        <begin position="16"/>
        <end position="267"/>
    </location>
</feature>
<comment type="subcellular location">
    <subcellularLocation>
        <location evidence="1">Cell membrane</location>
        <topology evidence="1">Multi-pass membrane protein</topology>
    </subcellularLocation>
</comment>
<dbReference type="PANTHER" id="PTHR32507">
    <property type="entry name" value="NA(+)/H(+) ANTIPORTER 1"/>
    <property type="match status" value="1"/>
</dbReference>
<feature type="transmembrane region" description="Helical" evidence="9">
    <location>
        <begin position="58"/>
        <end position="76"/>
    </location>
</feature>
<dbReference type="Proteomes" id="UP000198644">
    <property type="component" value="Unassembled WGS sequence"/>
</dbReference>
<evidence type="ECO:0000256" key="6">
    <source>
        <dbReference type="ARBA" id="ARBA00022989"/>
    </source>
</evidence>
<dbReference type="AlphaFoldDB" id="A0A1I6I5I1"/>
<keyword evidence="12" id="KW-1185">Reference proteome</keyword>
<dbReference type="STRING" id="650891.SAMN05216203_1838"/>
<dbReference type="EMBL" id="FOYW01000001">
    <property type="protein sequence ID" value="SFR61898.1"/>
    <property type="molecule type" value="Genomic_DNA"/>
</dbReference>
<keyword evidence="8 9" id="KW-0472">Membrane</keyword>
<evidence type="ECO:0000256" key="4">
    <source>
        <dbReference type="ARBA" id="ARBA00022475"/>
    </source>
</evidence>
<evidence type="ECO:0000313" key="12">
    <source>
        <dbReference type="Proteomes" id="UP000198644"/>
    </source>
</evidence>
<gene>
    <name evidence="11" type="ORF">SAMN05216203_1838</name>
</gene>
<dbReference type="GO" id="GO:1902600">
    <property type="term" value="P:proton transmembrane transport"/>
    <property type="evidence" value="ECO:0007669"/>
    <property type="project" value="InterPro"/>
</dbReference>
<keyword evidence="3" id="KW-0050">Antiport</keyword>
<keyword evidence="6 9" id="KW-1133">Transmembrane helix</keyword>
<feature type="transmembrane region" description="Helical" evidence="9">
    <location>
        <begin position="166"/>
        <end position="186"/>
    </location>
</feature>
<evidence type="ECO:0000256" key="2">
    <source>
        <dbReference type="ARBA" id="ARBA00022448"/>
    </source>
</evidence>
<dbReference type="GO" id="GO:0015297">
    <property type="term" value="F:antiporter activity"/>
    <property type="evidence" value="ECO:0007669"/>
    <property type="project" value="UniProtKB-KW"/>
</dbReference>
<organism evidence="11 12">
    <name type="scientific">Marinobacter daqiaonensis</name>
    <dbReference type="NCBI Taxonomy" id="650891"/>
    <lineage>
        <taxon>Bacteria</taxon>
        <taxon>Pseudomonadati</taxon>
        <taxon>Pseudomonadota</taxon>
        <taxon>Gammaproteobacteria</taxon>
        <taxon>Pseudomonadales</taxon>
        <taxon>Marinobacteraceae</taxon>
        <taxon>Marinobacter</taxon>
    </lineage>
</organism>
<dbReference type="PANTHER" id="PTHR32507:SF8">
    <property type="entry name" value="CNH1P"/>
    <property type="match status" value="1"/>
</dbReference>
<proteinExistence type="predicted"/>
<keyword evidence="7" id="KW-0406">Ion transport</keyword>
<reference evidence="11 12" key="1">
    <citation type="submission" date="2016-10" db="EMBL/GenBank/DDBJ databases">
        <authorList>
            <person name="de Groot N.N."/>
        </authorList>
    </citation>
    <scope>NUCLEOTIDE SEQUENCE [LARGE SCALE GENOMIC DNA]</scope>
    <source>
        <strain evidence="11 12">CGMCC 1.9167</strain>
    </source>
</reference>
<keyword evidence="2" id="KW-0813">Transport</keyword>